<dbReference type="Proteomes" id="UP000652761">
    <property type="component" value="Unassembled WGS sequence"/>
</dbReference>
<evidence type="ECO:0000313" key="3">
    <source>
        <dbReference type="EMBL" id="MQM04022.1"/>
    </source>
</evidence>
<keyword evidence="1" id="KW-0175">Coiled coil</keyword>
<feature type="compositionally biased region" description="Low complexity" evidence="2">
    <location>
        <begin position="7"/>
        <end position="16"/>
    </location>
</feature>
<protein>
    <submittedName>
        <fullName evidence="3">Uncharacterized protein</fullName>
    </submittedName>
</protein>
<organism evidence="3 4">
    <name type="scientific">Colocasia esculenta</name>
    <name type="common">Wild taro</name>
    <name type="synonym">Arum esculentum</name>
    <dbReference type="NCBI Taxonomy" id="4460"/>
    <lineage>
        <taxon>Eukaryota</taxon>
        <taxon>Viridiplantae</taxon>
        <taxon>Streptophyta</taxon>
        <taxon>Embryophyta</taxon>
        <taxon>Tracheophyta</taxon>
        <taxon>Spermatophyta</taxon>
        <taxon>Magnoliopsida</taxon>
        <taxon>Liliopsida</taxon>
        <taxon>Araceae</taxon>
        <taxon>Aroideae</taxon>
        <taxon>Colocasieae</taxon>
        <taxon>Colocasia</taxon>
    </lineage>
</organism>
<name>A0A843W2I4_COLES</name>
<keyword evidence="4" id="KW-1185">Reference proteome</keyword>
<feature type="region of interest" description="Disordered" evidence="2">
    <location>
        <begin position="1"/>
        <end position="42"/>
    </location>
</feature>
<gene>
    <name evidence="3" type="ORF">Taro_036811</name>
</gene>
<feature type="compositionally biased region" description="Polar residues" evidence="2">
    <location>
        <begin position="17"/>
        <end position="32"/>
    </location>
</feature>
<feature type="non-terminal residue" evidence="3">
    <location>
        <position position="1"/>
    </location>
</feature>
<proteinExistence type="predicted"/>
<evidence type="ECO:0000313" key="4">
    <source>
        <dbReference type="Proteomes" id="UP000652761"/>
    </source>
</evidence>
<feature type="coiled-coil region" evidence="1">
    <location>
        <begin position="56"/>
        <end position="83"/>
    </location>
</feature>
<sequence length="119" mass="12572">GRGRGLAGASAGSSRLPTGQSEFVSSSRTGNSGARRWSQRPLFDPEGQIASLEGILHSTNRQRDDLQVVVTQLREELDQAQQMVGGASSSREDPGHSVLEGQLAATVARAEEGGSRRLS</sequence>
<reference evidence="3" key="1">
    <citation type="submission" date="2017-07" db="EMBL/GenBank/DDBJ databases">
        <title>Taro Niue Genome Assembly and Annotation.</title>
        <authorList>
            <person name="Atibalentja N."/>
            <person name="Keating K."/>
            <person name="Fields C.J."/>
        </authorList>
    </citation>
    <scope>NUCLEOTIDE SEQUENCE</scope>
    <source>
        <strain evidence="3">Niue_2</strain>
        <tissue evidence="3">Leaf</tissue>
    </source>
</reference>
<accession>A0A843W2I4</accession>
<evidence type="ECO:0000256" key="2">
    <source>
        <dbReference type="SAM" id="MobiDB-lite"/>
    </source>
</evidence>
<dbReference type="EMBL" id="NMUH01003140">
    <property type="protein sequence ID" value="MQM04022.1"/>
    <property type="molecule type" value="Genomic_DNA"/>
</dbReference>
<comment type="caution">
    <text evidence="3">The sequence shown here is derived from an EMBL/GenBank/DDBJ whole genome shotgun (WGS) entry which is preliminary data.</text>
</comment>
<feature type="non-terminal residue" evidence="3">
    <location>
        <position position="119"/>
    </location>
</feature>
<evidence type="ECO:0000256" key="1">
    <source>
        <dbReference type="SAM" id="Coils"/>
    </source>
</evidence>
<dbReference type="AlphaFoldDB" id="A0A843W2I4"/>